<gene>
    <name evidence="6" type="ORF">NCTC10717_01593</name>
</gene>
<dbReference type="InterPro" id="IPR050153">
    <property type="entry name" value="Metal_Ion_Import_ABC"/>
</dbReference>
<dbReference type="PROSITE" id="PS00211">
    <property type="entry name" value="ABC_TRANSPORTER_1"/>
    <property type="match status" value="1"/>
</dbReference>
<dbReference type="EMBL" id="UHIA01000004">
    <property type="protein sequence ID" value="SUO97732.1"/>
    <property type="molecule type" value="Genomic_DNA"/>
</dbReference>
<keyword evidence="7" id="KW-1185">Reference proteome</keyword>
<evidence type="ECO:0000313" key="6">
    <source>
        <dbReference type="EMBL" id="SUO97732.1"/>
    </source>
</evidence>
<dbReference type="CDD" id="cd03235">
    <property type="entry name" value="ABC_Metallic_Cations"/>
    <property type="match status" value="1"/>
</dbReference>
<dbReference type="GO" id="GO:0005524">
    <property type="term" value="F:ATP binding"/>
    <property type="evidence" value="ECO:0007669"/>
    <property type="project" value="UniProtKB-KW"/>
</dbReference>
<keyword evidence="2" id="KW-0813">Transport</keyword>
<organism evidence="6 7">
    <name type="scientific">Suttonella indologenes</name>
    <dbReference type="NCBI Taxonomy" id="13276"/>
    <lineage>
        <taxon>Bacteria</taxon>
        <taxon>Pseudomonadati</taxon>
        <taxon>Pseudomonadota</taxon>
        <taxon>Gammaproteobacteria</taxon>
        <taxon>Cardiobacteriales</taxon>
        <taxon>Cardiobacteriaceae</taxon>
        <taxon>Suttonella</taxon>
    </lineage>
</organism>
<dbReference type="RefSeq" id="WP_115218755.1">
    <property type="nucleotide sequence ID" value="NZ_UHIA01000004.1"/>
</dbReference>
<dbReference type="SUPFAM" id="SSF52540">
    <property type="entry name" value="P-loop containing nucleoside triphosphate hydrolases"/>
    <property type="match status" value="1"/>
</dbReference>
<evidence type="ECO:0000256" key="1">
    <source>
        <dbReference type="ARBA" id="ARBA00005417"/>
    </source>
</evidence>
<protein>
    <submittedName>
        <fullName evidence="6">Uncharacterized ABC transporter ATP-binding protein HI_1470</fullName>
    </submittedName>
</protein>
<dbReference type="SMART" id="SM00382">
    <property type="entry name" value="AAA"/>
    <property type="match status" value="1"/>
</dbReference>
<dbReference type="FunFam" id="3.40.50.300:FF:000134">
    <property type="entry name" value="Iron-enterobactin ABC transporter ATP-binding protein"/>
    <property type="match status" value="1"/>
</dbReference>
<evidence type="ECO:0000256" key="2">
    <source>
        <dbReference type="ARBA" id="ARBA00022448"/>
    </source>
</evidence>
<dbReference type="InterPro" id="IPR017871">
    <property type="entry name" value="ABC_transporter-like_CS"/>
</dbReference>
<reference evidence="6 7" key="1">
    <citation type="submission" date="2018-06" db="EMBL/GenBank/DDBJ databases">
        <authorList>
            <consortium name="Pathogen Informatics"/>
            <person name="Doyle S."/>
        </authorList>
    </citation>
    <scope>NUCLEOTIDE SEQUENCE [LARGE SCALE GENOMIC DNA]</scope>
    <source>
        <strain evidence="6 7">NCTC10717</strain>
    </source>
</reference>
<dbReference type="InterPro" id="IPR003593">
    <property type="entry name" value="AAA+_ATPase"/>
</dbReference>
<feature type="domain" description="ABC transporter" evidence="5">
    <location>
        <begin position="8"/>
        <end position="243"/>
    </location>
</feature>
<dbReference type="OrthoDB" id="9806726at2"/>
<evidence type="ECO:0000256" key="3">
    <source>
        <dbReference type="ARBA" id="ARBA00022741"/>
    </source>
</evidence>
<dbReference type="GO" id="GO:0016887">
    <property type="term" value="F:ATP hydrolysis activity"/>
    <property type="evidence" value="ECO:0007669"/>
    <property type="project" value="InterPro"/>
</dbReference>
<dbReference type="InterPro" id="IPR027417">
    <property type="entry name" value="P-loop_NTPase"/>
</dbReference>
<accession>A0A380MZJ4</accession>
<keyword evidence="4 6" id="KW-0067">ATP-binding</keyword>
<dbReference type="Gene3D" id="3.40.50.300">
    <property type="entry name" value="P-loop containing nucleotide triphosphate hydrolases"/>
    <property type="match status" value="1"/>
</dbReference>
<dbReference type="Pfam" id="PF00005">
    <property type="entry name" value="ABC_tran"/>
    <property type="match status" value="1"/>
</dbReference>
<dbReference type="PANTHER" id="PTHR42734:SF5">
    <property type="entry name" value="IRON TRANSPORT SYSTEM ATP-BINDING PROTEIN HI_0361-RELATED"/>
    <property type="match status" value="1"/>
</dbReference>
<dbReference type="AlphaFoldDB" id="A0A380MZJ4"/>
<dbReference type="Proteomes" id="UP000254575">
    <property type="component" value="Unassembled WGS sequence"/>
</dbReference>
<evidence type="ECO:0000259" key="5">
    <source>
        <dbReference type="PROSITE" id="PS50893"/>
    </source>
</evidence>
<sequence length="258" mass="28128">MTSFPVSLYADNIRVTYANGHTALHEVSFQLSGGSVCALIGMNGSGKSTLFNSIMGIIRPQTGQILLSGMPSKQAVKCNGVAYVPQADNIDWHFPIVVSDVVMQGRYGHMGMLRRPSSQDKRICQDAMQRLGIAALGNRQIGELSGGQKKRVFLARALAQESRLILLDEPFTGVDIQTELAIMQLLQELRSAGFLILISTHNLGSVPDYCNEVIMLNKSIIAQGNIADTYNRENLERTFGGILHHLHIGDIAKEAAHA</sequence>
<evidence type="ECO:0000313" key="7">
    <source>
        <dbReference type="Proteomes" id="UP000254575"/>
    </source>
</evidence>
<name>A0A380MZJ4_9GAMM</name>
<proteinExistence type="inferred from homology"/>
<dbReference type="PROSITE" id="PS50893">
    <property type="entry name" value="ABC_TRANSPORTER_2"/>
    <property type="match status" value="1"/>
</dbReference>
<dbReference type="InterPro" id="IPR003439">
    <property type="entry name" value="ABC_transporter-like_ATP-bd"/>
</dbReference>
<keyword evidence="3" id="KW-0547">Nucleotide-binding</keyword>
<comment type="similarity">
    <text evidence="1">Belongs to the ABC transporter superfamily.</text>
</comment>
<dbReference type="PANTHER" id="PTHR42734">
    <property type="entry name" value="METAL TRANSPORT SYSTEM ATP-BINDING PROTEIN TM_0124-RELATED"/>
    <property type="match status" value="1"/>
</dbReference>
<evidence type="ECO:0000256" key="4">
    <source>
        <dbReference type="ARBA" id="ARBA00022840"/>
    </source>
</evidence>